<dbReference type="CDD" id="cd02094">
    <property type="entry name" value="P-type_ATPase_Cu-like"/>
    <property type="match status" value="1"/>
</dbReference>
<dbReference type="Gene3D" id="3.30.70.100">
    <property type="match status" value="1"/>
</dbReference>
<dbReference type="InterPro" id="IPR017969">
    <property type="entry name" value="Heavy-metal-associated_CS"/>
</dbReference>
<comment type="similarity">
    <text evidence="2 11">Belongs to the cation transport ATPase (P-type) (TC 3.A.3) family. Type IB subfamily.</text>
</comment>
<dbReference type="Gene3D" id="3.40.1110.10">
    <property type="entry name" value="Calcium-transporting ATPase, cytoplasmic domain N"/>
    <property type="match status" value="1"/>
</dbReference>
<feature type="transmembrane region" description="Helical" evidence="11">
    <location>
        <begin position="755"/>
        <end position="774"/>
    </location>
</feature>
<keyword evidence="4 11" id="KW-0812">Transmembrane</keyword>
<feature type="transmembrane region" description="Helical" evidence="11">
    <location>
        <begin position="158"/>
        <end position="177"/>
    </location>
</feature>
<dbReference type="PANTHER" id="PTHR43520:SF8">
    <property type="entry name" value="P-TYPE CU(+) TRANSPORTER"/>
    <property type="match status" value="1"/>
</dbReference>
<comment type="subcellular location">
    <subcellularLocation>
        <location evidence="1">Cell membrane</location>
        <topology evidence="1">Multi-pass membrane protein</topology>
    </subcellularLocation>
</comment>
<dbReference type="GO" id="GO:0005507">
    <property type="term" value="F:copper ion binding"/>
    <property type="evidence" value="ECO:0007669"/>
    <property type="project" value="TreeGrafter"/>
</dbReference>
<feature type="transmembrane region" description="Helical" evidence="11">
    <location>
        <begin position="780"/>
        <end position="802"/>
    </location>
</feature>
<evidence type="ECO:0000256" key="5">
    <source>
        <dbReference type="ARBA" id="ARBA00022723"/>
    </source>
</evidence>
<feature type="transmembrane region" description="Helical" evidence="11">
    <location>
        <begin position="198"/>
        <end position="217"/>
    </location>
</feature>
<dbReference type="PRINTS" id="PR00119">
    <property type="entry name" value="CATATPASE"/>
</dbReference>
<sequence length="807" mass="88096">MKKTFDVLGVHCASCKSLIEKNVKKLDGINLVNVNFASAKMMVDYDEKKVSLEEIAKAVASAGTYKLVKNDDEIVLASPGEMQRSPHMKEVEKPKHRESGHNHAEMLRADEYKLLKKKTIFVGIANIPFLFVMITMIVNQSEMMSYLGMVDLENFGISLNLDWVLQFFLATFVLFWGGSQFFKSAWTALKNKSANMDTLIALGTFVAWLFSAVVTFLPQIFTDIEAEPFYEAVGFIIFFVLLGRLLEAKAKGSANQAVKKLMEIQAKDASVIRDGKEVKVPINEVLIGDIVVVRPGEKIPVDGVITEGMSTIDESMVTGESMPVEKSIGQNVIGSTINKSSSFQFSAEKVGKDTLLSQIIKLVEDAQMSSAPIQKLADKISAIFVPMIVVISLVVAMFWLLIAPQLGILGDISSVQLAIYIFATILIIACPCALGLATPIAVMVATGKAATKGILIKDAEAFELASRVETIVFDKTGTLTKGEVEVVETVLVENFKSKNNLLDYLRMDEWNEEAMITLSAVLENNSEHPLSEAIVKSANDKKLNFDKIKVESFKNHEGKGVSGIVKGKEIVIGNEKLMDKFKINSKDTLDSDIQAKLEKYRNEGKTIVTVAYEQEIVGYFALADALKPEAKKLISQIKAKGINVIMLSGDNEQTAQAIADNLGIENVIANVLPQEKSEVIQRLKNEEDGKIIAMVGDGINDAPALTLADVGISMGTGTDIAIESGDIVIVGGKIEKVLEVLEISSKTLRIIKENLIWAFGYNIIAIPIAGGLLYPFIGLLLSPVIASVAMAFSSISVVLNSLRLRRI</sequence>
<feature type="transmembrane region" description="Helical" evidence="11">
    <location>
        <begin position="417"/>
        <end position="445"/>
    </location>
</feature>
<evidence type="ECO:0000256" key="3">
    <source>
        <dbReference type="ARBA" id="ARBA00022475"/>
    </source>
</evidence>
<dbReference type="Pfam" id="PF00403">
    <property type="entry name" value="HMA"/>
    <property type="match status" value="1"/>
</dbReference>
<dbReference type="InterPro" id="IPR036163">
    <property type="entry name" value="HMA_dom_sf"/>
</dbReference>
<dbReference type="PROSITE" id="PS00154">
    <property type="entry name" value="ATPASE_E1_E2"/>
    <property type="match status" value="1"/>
</dbReference>
<protein>
    <submittedName>
        <fullName evidence="13">Copper-translocating P-type ATPase</fullName>
    </submittedName>
</protein>
<dbReference type="GO" id="GO:0016887">
    <property type="term" value="F:ATP hydrolysis activity"/>
    <property type="evidence" value="ECO:0007669"/>
    <property type="project" value="InterPro"/>
</dbReference>
<organism evidence="13 14">
    <name type="scientific">Candidatus Dojkabacteria bacterium</name>
    <dbReference type="NCBI Taxonomy" id="2099670"/>
    <lineage>
        <taxon>Bacteria</taxon>
        <taxon>Candidatus Dojkabacteria</taxon>
    </lineage>
</organism>
<evidence type="ECO:0000256" key="6">
    <source>
        <dbReference type="ARBA" id="ARBA00022741"/>
    </source>
</evidence>
<keyword evidence="3 11" id="KW-1003">Cell membrane</keyword>
<dbReference type="InterPro" id="IPR044492">
    <property type="entry name" value="P_typ_ATPase_HD_dom"/>
</dbReference>
<accession>A0A955L073</accession>
<dbReference type="InterPro" id="IPR008250">
    <property type="entry name" value="ATPase_P-typ_transduc_dom_A_sf"/>
</dbReference>
<dbReference type="PROSITE" id="PS01047">
    <property type="entry name" value="HMA_1"/>
    <property type="match status" value="1"/>
</dbReference>
<proteinExistence type="inferred from homology"/>
<dbReference type="PROSITE" id="PS50846">
    <property type="entry name" value="HMA_2"/>
    <property type="match status" value="1"/>
</dbReference>
<dbReference type="SUPFAM" id="SSF81653">
    <property type="entry name" value="Calcium ATPase, transduction domain A"/>
    <property type="match status" value="1"/>
</dbReference>
<dbReference type="FunFam" id="2.70.150.10:FF:000020">
    <property type="entry name" value="Copper-exporting P-type ATPase A"/>
    <property type="match status" value="1"/>
</dbReference>
<dbReference type="Pfam" id="PF00702">
    <property type="entry name" value="Hydrolase"/>
    <property type="match status" value="1"/>
</dbReference>
<dbReference type="GO" id="GO:0043682">
    <property type="term" value="F:P-type divalent copper transporter activity"/>
    <property type="evidence" value="ECO:0007669"/>
    <property type="project" value="TreeGrafter"/>
</dbReference>
<dbReference type="SFLD" id="SFLDS00003">
    <property type="entry name" value="Haloacid_Dehalogenase"/>
    <property type="match status" value="1"/>
</dbReference>
<dbReference type="SFLD" id="SFLDF00027">
    <property type="entry name" value="p-type_atpase"/>
    <property type="match status" value="1"/>
</dbReference>
<feature type="transmembrane region" description="Helical" evidence="11">
    <location>
        <begin position="380"/>
        <end position="402"/>
    </location>
</feature>
<dbReference type="AlphaFoldDB" id="A0A955L073"/>
<feature type="transmembrane region" description="Helical" evidence="11">
    <location>
        <begin position="120"/>
        <end position="138"/>
    </location>
</feature>
<dbReference type="Pfam" id="PF00122">
    <property type="entry name" value="E1-E2_ATPase"/>
    <property type="match status" value="1"/>
</dbReference>
<feature type="domain" description="HMA" evidence="12">
    <location>
        <begin position="1"/>
        <end position="67"/>
    </location>
</feature>
<evidence type="ECO:0000256" key="4">
    <source>
        <dbReference type="ARBA" id="ARBA00022692"/>
    </source>
</evidence>
<dbReference type="PANTHER" id="PTHR43520">
    <property type="entry name" value="ATP7, ISOFORM B"/>
    <property type="match status" value="1"/>
</dbReference>
<dbReference type="SUPFAM" id="SSF56784">
    <property type="entry name" value="HAD-like"/>
    <property type="match status" value="1"/>
</dbReference>
<dbReference type="InterPro" id="IPR059000">
    <property type="entry name" value="ATPase_P-type_domA"/>
</dbReference>
<evidence type="ECO:0000256" key="7">
    <source>
        <dbReference type="ARBA" id="ARBA00022840"/>
    </source>
</evidence>
<dbReference type="InterPro" id="IPR023214">
    <property type="entry name" value="HAD_sf"/>
</dbReference>
<dbReference type="Gene3D" id="2.70.150.10">
    <property type="entry name" value="Calcium-transporting ATPase, cytoplasmic transduction domain A"/>
    <property type="match status" value="1"/>
</dbReference>
<keyword evidence="10 11" id="KW-0472">Membrane</keyword>
<keyword evidence="9 11" id="KW-1133">Transmembrane helix</keyword>
<dbReference type="InterPro" id="IPR001757">
    <property type="entry name" value="P_typ_ATPase"/>
</dbReference>
<reference evidence="13" key="1">
    <citation type="submission" date="2020-04" db="EMBL/GenBank/DDBJ databases">
        <authorList>
            <person name="Zhang T."/>
        </authorList>
    </citation>
    <scope>NUCLEOTIDE SEQUENCE</scope>
    <source>
        <strain evidence="13">HKST-UBA15</strain>
    </source>
</reference>
<dbReference type="SFLD" id="SFLDG00002">
    <property type="entry name" value="C1.7:_P-type_atpase_like"/>
    <property type="match status" value="1"/>
</dbReference>
<keyword evidence="5 11" id="KW-0479">Metal-binding</keyword>
<dbReference type="NCBIfam" id="TIGR01494">
    <property type="entry name" value="ATPase_P-type"/>
    <property type="match status" value="2"/>
</dbReference>
<dbReference type="SUPFAM" id="SSF81665">
    <property type="entry name" value="Calcium ATPase, transmembrane domain M"/>
    <property type="match status" value="1"/>
</dbReference>
<evidence type="ECO:0000256" key="2">
    <source>
        <dbReference type="ARBA" id="ARBA00006024"/>
    </source>
</evidence>
<evidence type="ECO:0000313" key="13">
    <source>
        <dbReference type="EMBL" id="MCA9379819.1"/>
    </source>
</evidence>
<comment type="caution">
    <text evidence="13">The sequence shown here is derived from an EMBL/GenBank/DDBJ whole genome shotgun (WGS) entry which is preliminary data.</text>
</comment>
<gene>
    <name evidence="13" type="ORF">KC675_01425</name>
</gene>
<keyword evidence="6 11" id="KW-0547">Nucleotide-binding</keyword>
<dbReference type="GO" id="GO:0005524">
    <property type="term" value="F:ATP binding"/>
    <property type="evidence" value="ECO:0007669"/>
    <property type="project" value="UniProtKB-UniRule"/>
</dbReference>
<dbReference type="InterPro" id="IPR023298">
    <property type="entry name" value="ATPase_P-typ_TM_dom_sf"/>
</dbReference>
<evidence type="ECO:0000256" key="10">
    <source>
        <dbReference type="ARBA" id="ARBA00023136"/>
    </source>
</evidence>
<dbReference type="NCBIfam" id="TIGR01511">
    <property type="entry name" value="ATPase-IB1_Cu"/>
    <property type="match status" value="1"/>
</dbReference>
<feature type="transmembrane region" description="Helical" evidence="11">
    <location>
        <begin position="229"/>
        <end position="246"/>
    </location>
</feature>
<name>A0A955L073_9BACT</name>
<keyword evidence="8" id="KW-1278">Translocase</keyword>
<dbReference type="NCBIfam" id="TIGR01525">
    <property type="entry name" value="ATPase-IB_hvy"/>
    <property type="match status" value="1"/>
</dbReference>
<keyword evidence="7 11" id="KW-0067">ATP-binding</keyword>
<dbReference type="GO" id="GO:0055070">
    <property type="term" value="P:copper ion homeostasis"/>
    <property type="evidence" value="ECO:0007669"/>
    <property type="project" value="TreeGrafter"/>
</dbReference>
<evidence type="ECO:0000256" key="8">
    <source>
        <dbReference type="ARBA" id="ARBA00022967"/>
    </source>
</evidence>
<evidence type="ECO:0000259" key="12">
    <source>
        <dbReference type="PROSITE" id="PS50846"/>
    </source>
</evidence>
<reference evidence="13" key="2">
    <citation type="journal article" date="2021" name="Microbiome">
        <title>Successional dynamics and alternative stable states in a saline activated sludge microbial community over 9 years.</title>
        <authorList>
            <person name="Wang Y."/>
            <person name="Ye J."/>
            <person name="Ju F."/>
            <person name="Liu L."/>
            <person name="Boyd J.A."/>
            <person name="Deng Y."/>
            <person name="Parks D.H."/>
            <person name="Jiang X."/>
            <person name="Yin X."/>
            <person name="Woodcroft B.J."/>
            <person name="Tyson G.W."/>
            <person name="Hugenholtz P."/>
            <person name="Polz M.F."/>
            <person name="Zhang T."/>
        </authorList>
    </citation>
    <scope>NUCLEOTIDE SEQUENCE</scope>
    <source>
        <strain evidence="13">HKST-UBA15</strain>
    </source>
</reference>
<dbReference type="Proteomes" id="UP000745577">
    <property type="component" value="Unassembled WGS sequence"/>
</dbReference>
<dbReference type="Gene3D" id="3.40.50.1000">
    <property type="entry name" value="HAD superfamily/HAD-like"/>
    <property type="match status" value="1"/>
</dbReference>
<dbReference type="SUPFAM" id="SSF55008">
    <property type="entry name" value="HMA, heavy metal-associated domain"/>
    <property type="match status" value="1"/>
</dbReference>
<dbReference type="EMBL" id="JAGQLL010000014">
    <property type="protein sequence ID" value="MCA9379819.1"/>
    <property type="molecule type" value="Genomic_DNA"/>
</dbReference>
<dbReference type="InterPro" id="IPR018303">
    <property type="entry name" value="ATPase_P-typ_P_site"/>
</dbReference>
<dbReference type="GO" id="GO:0005886">
    <property type="term" value="C:plasma membrane"/>
    <property type="evidence" value="ECO:0007669"/>
    <property type="project" value="UniProtKB-SubCell"/>
</dbReference>
<dbReference type="InterPro" id="IPR006121">
    <property type="entry name" value="HMA_dom"/>
</dbReference>
<evidence type="ECO:0000256" key="1">
    <source>
        <dbReference type="ARBA" id="ARBA00004651"/>
    </source>
</evidence>
<dbReference type="InterPro" id="IPR027256">
    <property type="entry name" value="P-typ_ATPase_IB"/>
</dbReference>
<evidence type="ECO:0000256" key="11">
    <source>
        <dbReference type="RuleBase" id="RU362081"/>
    </source>
</evidence>
<dbReference type="InterPro" id="IPR036412">
    <property type="entry name" value="HAD-like_sf"/>
</dbReference>
<evidence type="ECO:0000313" key="14">
    <source>
        <dbReference type="Proteomes" id="UP000745577"/>
    </source>
</evidence>
<evidence type="ECO:0000256" key="9">
    <source>
        <dbReference type="ARBA" id="ARBA00022989"/>
    </source>
</evidence>
<dbReference type="CDD" id="cd00371">
    <property type="entry name" value="HMA"/>
    <property type="match status" value="1"/>
</dbReference>
<dbReference type="InterPro" id="IPR023299">
    <property type="entry name" value="ATPase_P-typ_cyto_dom_N"/>
</dbReference>